<comment type="caution">
    <text evidence="1">The sequence shown here is derived from an EMBL/GenBank/DDBJ whole genome shotgun (WGS) entry which is preliminary data.</text>
</comment>
<reference evidence="1 2" key="1">
    <citation type="journal article" date="2019" name="Sci. Rep.">
        <title>Orb-weaving spider Araneus ventricosus genome elucidates the spidroin gene catalogue.</title>
        <authorList>
            <person name="Kono N."/>
            <person name="Nakamura H."/>
            <person name="Ohtoshi R."/>
            <person name="Moran D.A.P."/>
            <person name="Shinohara A."/>
            <person name="Yoshida Y."/>
            <person name="Fujiwara M."/>
            <person name="Mori M."/>
            <person name="Tomita M."/>
            <person name="Arakawa K."/>
        </authorList>
    </citation>
    <scope>NUCLEOTIDE SEQUENCE [LARGE SCALE GENOMIC DNA]</scope>
</reference>
<proteinExistence type="predicted"/>
<evidence type="ECO:0000313" key="1">
    <source>
        <dbReference type="EMBL" id="GBM10165.1"/>
    </source>
</evidence>
<dbReference type="EMBL" id="BGPR01000281">
    <property type="protein sequence ID" value="GBM10165.1"/>
    <property type="molecule type" value="Genomic_DNA"/>
</dbReference>
<gene>
    <name evidence="1" type="ORF">AVEN_258765_1</name>
</gene>
<keyword evidence="2" id="KW-1185">Reference proteome</keyword>
<protein>
    <submittedName>
        <fullName evidence="1">Uncharacterized protein</fullName>
    </submittedName>
</protein>
<accession>A0A4Y2D3M0</accession>
<name>A0A4Y2D3M0_ARAVE</name>
<organism evidence="1 2">
    <name type="scientific">Araneus ventricosus</name>
    <name type="common">Orbweaver spider</name>
    <name type="synonym">Epeira ventricosa</name>
    <dbReference type="NCBI Taxonomy" id="182803"/>
    <lineage>
        <taxon>Eukaryota</taxon>
        <taxon>Metazoa</taxon>
        <taxon>Ecdysozoa</taxon>
        <taxon>Arthropoda</taxon>
        <taxon>Chelicerata</taxon>
        <taxon>Arachnida</taxon>
        <taxon>Araneae</taxon>
        <taxon>Araneomorphae</taxon>
        <taxon>Entelegynae</taxon>
        <taxon>Araneoidea</taxon>
        <taxon>Araneidae</taxon>
        <taxon>Araneus</taxon>
    </lineage>
</organism>
<dbReference type="AlphaFoldDB" id="A0A4Y2D3M0"/>
<dbReference type="Proteomes" id="UP000499080">
    <property type="component" value="Unassembled WGS sequence"/>
</dbReference>
<evidence type="ECO:0000313" key="2">
    <source>
        <dbReference type="Proteomes" id="UP000499080"/>
    </source>
</evidence>
<sequence length="112" mass="13040">MMKTDIPGVSCSSSRKKNCLATAMEQIMKIRVNSRSAIQESFLPEYLFRQSKETDLRRDYESPFSLPCLYASLGNTIMLKSAVMSLREGNRCRRNRKLSYNFERNSNIEIWT</sequence>